<evidence type="ECO:0000313" key="1">
    <source>
        <dbReference type="EMBL" id="MDT8998692.1"/>
    </source>
</evidence>
<dbReference type="EMBL" id="JAVXZY010000001">
    <property type="protein sequence ID" value="MDT8998692.1"/>
    <property type="molecule type" value="Genomic_DNA"/>
</dbReference>
<dbReference type="RefSeq" id="WP_315649164.1">
    <property type="nucleotide sequence ID" value="NZ_JAVXZY010000001.1"/>
</dbReference>
<gene>
    <name evidence="1" type="ORF">RQP53_05350</name>
</gene>
<evidence type="ECO:0000313" key="2">
    <source>
        <dbReference type="Proteomes" id="UP001246372"/>
    </source>
</evidence>
<accession>A0ABU3P8R6</accession>
<proteinExistence type="predicted"/>
<comment type="caution">
    <text evidence="1">The sequence shown here is derived from an EMBL/GenBank/DDBJ whole genome shotgun (WGS) entry which is preliminary data.</text>
</comment>
<organism evidence="1 2">
    <name type="scientific">Roseateles aquae</name>
    <dbReference type="NCBI Taxonomy" id="3077235"/>
    <lineage>
        <taxon>Bacteria</taxon>
        <taxon>Pseudomonadati</taxon>
        <taxon>Pseudomonadota</taxon>
        <taxon>Betaproteobacteria</taxon>
        <taxon>Burkholderiales</taxon>
        <taxon>Sphaerotilaceae</taxon>
        <taxon>Roseateles</taxon>
    </lineage>
</organism>
<protein>
    <submittedName>
        <fullName evidence="1">Uncharacterized protein</fullName>
    </submittedName>
</protein>
<keyword evidence="2" id="KW-1185">Reference proteome</keyword>
<reference evidence="1" key="1">
    <citation type="submission" date="2023-09" db="EMBL/GenBank/DDBJ databases">
        <title>Paucibacter sp. APW11 Genome sequencing and assembly.</title>
        <authorList>
            <person name="Kim I."/>
        </authorList>
    </citation>
    <scope>NUCLEOTIDE SEQUENCE</scope>
    <source>
        <strain evidence="1">APW11</strain>
    </source>
</reference>
<sequence length="77" mass="8399">MDKKVLLDLQEAIGMLQLRALVHEQVLAHVVRSVGSASAVATYLKDQRLQMTGDGTSSEPWDTLIDLLEKPPKGGVE</sequence>
<name>A0ABU3P8R6_9BURK</name>
<dbReference type="Proteomes" id="UP001246372">
    <property type="component" value="Unassembled WGS sequence"/>
</dbReference>